<evidence type="ECO:0000313" key="8">
    <source>
        <dbReference type="Proteomes" id="UP000264006"/>
    </source>
</evidence>
<dbReference type="InterPro" id="IPR052156">
    <property type="entry name" value="BCAA_Transport_ATP-bd_LivF"/>
</dbReference>
<dbReference type="Proteomes" id="UP000264006">
    <property type="component" value="Chromosome"/>
</dbReference>
<dbReference type="CDD" id="cd03224">
    <property type="entry name" value="ABC_TM1139_LivF_branched"/>
    <property type="match status" value="1"/>
</dbReference>
<dbReference type="SUPFAM" id="SSF52540">
    <property type="entry name" value="P-loop containing nucleoside triphosphate hydrolases"/>
    <property type="match status" value="1"/>
</dbReference>
<dbReference type="Pfam" id="PF00005">
    <property type="entry name" value="ABC_tran"/>
    <property type="match status" value="1"/>
</dbReference>
<dbReference type="PROSITE" id="PS50893">
    <property type="entry name" value="ABC_TRANSPORTER_2"/>
    <property type="match status" value="1"/>
</dbReference>
<evidence type="ECO:0000256" key="4">
    <source>
        <dbReference type="ARBA" id="ARBA00022840"/>
    </source>
</evidence>
<accession>A0A346Y362</accession>
<dbReference type="InterPro" id="IPR003593">
    <property type="entry name" value="AAA+_ATPase"/>
</dbReference>
<name>A0A346Y362_9ACTN</name>
<dbReference type="AlphaFoldDB" id="A0A346Y362"/>
<dbReference type="OrthoDB" id="9776369at2"/>
<dbReference type="InterPro" id="IPR017871">
    <property type="entry name" value="ABC_transporter-like_CS"/>
</dbReference>
<keyword evidence="3" id="KW-0547">Nucleotide-binding</keyword>
<dbReference type="InterPro" id="IPR027417">
    <property type="entry name" value="P-loop_NTPase"/>
</dbReference>
<sequence length="269" mass="28480">MAVQQLNEGLVVQGLAVDYAGSVIALDGVSMQVPPGGFVSVLGANGAGKTTLVRAITNLLFVHDGNVSQGSITLDGQPIEAAGARKVVRAGVCQVPEGRMLFPRLTVEENLLVGAASRSDGDGIDADLEKMFELFPQLVSRRSDRAGYLSGGEQQMIAVGRALMAKPSLLICDELSLGLAPMIVRDLFDLLSQLNEEEGMGVLAIEQNARVALAHSKYGYVMETGRVVVEGTSKDLREDGYVQEYYLGGAGDAKDAYEAVVARYTGRAS</sequence>
<dbReference type="PROSITE" id="PS00211">
    <property type="entry name" value="ABC_TRANSPORTER_1"/>
    <property type="match status" value="1"/>
</dbReference>
<dbReference type="EMBL" id="CP031165">
    <property type="protein sequence ID" value="AXV08909.1"/>
    <property type="molecule type" value="Genomic_DNA"/>
</dbReference>
<dbReference type="GO" id="GO:0015807">
    <property type="term" value="P:L-amino acid transport"/>
    <property type="evidence" value="ECO:0007669"/>
    <property type="project" value="TreeGrafter"/>
</dbReference>
<gene>
    <name evidence="7" type="ORF">DVS28_a4242</name>
</gene>
<dbReference type="Gene3D" id="3.40.50.300">
    <property type="entry name" value="P-loop containing nucleotide triphosphate hydrolases"/>
    <property type="match status" value="1"/>
</dbReference>
<dbReference type="GO" id="GO:0016887">
    <property type="term" value="F:ATP hydrolysis activity"/>
    <property type="evidence" value="ECO:0007669"/>
    <property type="project" value="InterPro"/>
</dbReference>
<keyword evidence="8" id="KW-1185">Reference proteome</keyword>
<evidence type="ECO:0000259" key="6">
    <source>
        <dbReference type="PROSITE" id="PS50893"/>
    </source>
</evidence>
<organism evidence="7 8">
    <name type="scientific">Euzebya pacifica</name>
    <dbReference type="NCBI Taxonomy" id="1608957"/>
    <lineage>
        <taxon>Bacteria</taxon>
        <taxon>Bacillati</taxon>
        <taxon>Actinomycetota</taxon>
        <taxon>Nitriliruptoria</taxon>
        <taxon>Euzebyales</taxon>
    </lineage>
</organism>
<dbReference type="RefSeq" id="WP_114593179.1">
    <property type="nucleotide sequence ID" value="NZ_CP031165.1"/>
</dbReference>
<dbReference type="InterPro" id="IPR003439">
    <property type="entry name" value="ABC_transporter-like_ATP-bd"/>
</dbReference>
<evidence type="ECO:0000256" key="1">
    <source>
        <dbReference type="ARBA" id="ARBA00005417"/>
    </source>
</evidence>
<reference evidence="7 8" key="1">
    <citation type="submission" date="2018-09" db="EMBL/GenBank/DDBJ databases">
        <title>Complete genome sequence of Euzebya sp. DY32-46 isolated from seawater of Pacific Ocean.</title>
        <authorList>
            <person name="Xu L."/>
            <person name="Wu Y.-H."/>
            <person name="Xu X.-W."/>
        </authorList>
    </citation>
    <scope>NUCLEOTIDE SEQUENCE [LARGE SCALE GENOMIC DNA]</scope>
    <source>
        <strain evidence="7 8">DY32-46</strain>
    </source>
</reference>
<evidence type="ECO:0000313" key="7">
    <source>
        <dbReference type="EMBL" id="AXV08909.1"/>
    </source>
</evidence>
<comment type="similarity">
    <text evidence="1">Belongs to the ABC transporter superfamily.</text>
</comment>
<dbReference type="PANTHER" id="PTHR43820">
    <property type="entry name" value="HIGH-AFFINITY BRANCHED-CHAIN AMINO ACID TRANSPORT ATP-BINDING PROTEIN LIVF"/>
    <property type="match status" value="1"/>
</dbReference>
<evidence type="ECO:0000256" key="5">
    <source>
        <dbReference type="ARBA" id="ARBA00022970"/>
    </source>
</evidence>
<proteinExistence type="inferred from homology"/>
<dbReference type="SMART" id="SM00382">
    <property type="entry name" value="AAA"/>
    <property type="match status" value="1"/>
</dbReference>
<dbReference type="KEGG" id="euz:DVS28_a4242"/>
<evidence type="ECO:0000256" key="3">
    <source>
        <dbReference type="ARBA" id="ARBA00022741"/>
    </source>
</evidence>
<keyword evidence="5" id="KW-0029">Amino-acid transport</keyword>
<keyword evidence="2" id="KW-0813">Transport</keyword>
<evidence type="ECO:0000256" key="2">
    <source>
        <dbReference type="ARBA" id="ARBA00022448"/>
    </source>
</evidence>
<protein>
    <submittedName>
        <fullName evidence="7">Branched-chain amino acid transport ATP-binding protein LivF</fullName>
    </submittedName>
</protein>
<dbReference type="PANTHER" id="PTHR43820:SF4">
    <property type="entry name" value="HIGH-AFFINITY BRANCHED-CHAIN AMINO ACID TRANSPORT ATP-BINDING PROTEIN LIVF"/>
    <property type="match status" value="1"/>
</dbReference>
<keyword evidence="4 7" id="KW-0067">ATP-binding</keyword>
<dbReference type="GO" id="GO:0005524">
    <property type="term" value="F:ATP binding"/>
    <property type="evidence" value="ECO:0007669"/>
    <property type="project" value="UniProtKB-KW"/>
</dbReference>
<feature type="domain" description="ABC transporter" evidence="6">
    <location>
        <begin position="10"/>
        <end position="249"/>
    </location>
</feature>
<dbReference type="GO" id="GO:0015658">
    <property type="term" value="F:branched-chain amino acid transmembrane transporter activity"/>
    <property type="evidence" value="ECO:0007669"/>
    <property type="project" value="TreeGrafter"/>
</dbReference>